<dbReference type="PANTHER" id="PTHR30546">
    <property type="entry name" value="FLAVODOXIN-RELATED PROTEIN WRBA-RELATED"/>
    <property type="match status" value="1"/>
</dbReference>
<reference evidence="3 4" key="1">
    <citation type="submission" date="2014-05" db="EMBL/GenBank/DDBJ databases">
        <title>De novo Genome Sequence of Spirocheata sp.</title>
        <authorList>
            <person name="Shivani Y."/>
            <person name="Subhash Y."/>
            <person name="Tushar L."/>
            <person name="Sasikala C."/>
            <person name="Ramana C.V."/>
        </authorList>
    </citation>
    <scope>NUCLEOTIDE SEQUENCE [LARGE SCALE GENOMIC DNA]</scope>
    <source>
        <strain evidence="3 4">JC230</strain>
    </source>
</reference>
<sequence length="204" mass="21429">MKPVIKVFFYSTYGHMYAMAKSAAEGAEKAGAEVVVKRFPETIPQDVLTQMGAVEAQKQFAHVPELGPQDFEGADGIILVTASRYSNIPGQVANILDQTGGIWANQKLKGKVGGAIVGTATQHGGQEGTALTIHRYFLHQGMVVAGLPYTYQGQSGVDEIRGGSPYGATTIAGGDGGRMPSEDELAGAAYHGAYIAEIAAKLTR</sequence>
<evidence type="ECO:0000313" key="4">
    <source>
        <dbReference type="Proteomes" id="UP000029692"/>
    </source>
</evidence>
<dbReference type="GO" id="GO:0010181">
    <property type="term" value="F:FMN binding"/>
    <property type="evidence" value="ECO:0007669"/>
    <property type="project" value="InterPro"/>
</dbReference>
<proteinExistence type="inferred from homology"/>
<dbReference type="PANTHER" id="PTHR30546:SF23">
    <property type="entry name" value="FLAVOPROTEIN-LIKE PROTEIN YCP4-RELATED"/>
    <property type="match status" value="1"/>
</dbReference>
<evidence type="ECO:0000256" key="1">
    <source>
        <dbReference type="ARBA" id="ARBA00006961"/>
    </source>
</evidence>
<dbReference type="RefSeq" id="WP_037547018.1">
    <property type="nucleotide sequence ID" value="NZ_JNUP01000049.1"/>
</dbReference>
<comment type="similarity">
    <text evidence="1">Belongs to the WrbA family.</text>
</comment>
<dbReference type="OrthoDB" id="9801479at2"/>
<dbReference type="STRING" id="1480694.DC28_06765"/>
<evidence type="ECO:0000259" key="2">
    <source>
        <dbReference type="PROSITE" id="PS50902"/>
    </source>
</evidence>
<dbReference type="InterPro" id="IPR010089">
    <property type="entry name" value="Flavoprotein_WrbA-like"/>
</dbReference>
<dbReference type="NCBIfam" id="NF002999">
    <property type="entry name" value="PRK03767.1"/>
    <property type="match status" value="1"/>
</dbReference>
<dbReference type="InterPro" id="IPR005025">
    <property type="entry name" value="FMN_Rdtase-like_dom"/>
</dbReference>
<dbReference type="EMBL" id="JNUP01000049">
    <property type="protein sequence ID" value="KGE72733.1"/>
    <property type="molecule type" value="Genomic_DNA"/>
</dbReference>
<dbReference type="eggNOG" id="COG0655">
    <property type="taxonomic scope" value="Bacteria"/>
</dbReference>
<dbReference type="Pfam" id="PF03358">
    <property type="entry name" value="FMN_red"/>
    <property type="match status" value="1"/>
</dbReference>
<dbReference type="AlphaFoldDB" id="A0A098QZ67"/>
<dbReference type="PROSITE" id="PS50902">
    <property type="entry name" value="FLAVODOXIN_LIKE"/>
    <property type="match status" value="1"/>
</dbReference>
<dbReference type="FunFam" id="3.40.50.360:FF:000001">
    <property type="entry name" value="NAD(P)H dehydrogenase (Quinone) FQR1-like"/>
    <property type="match status" value="1"/>
</dbReference>
<protein>
    <submittedName>
        <fullName evidence="3">NAD(P)H-quinone oxidoreductase</fullName>
    </submittedName>
</protein>
<dbReference type="InterPro" id="IPR029039">
    <property type="entry name" value="Flavoprotein-like_sf"/>
</dbReference>
<dbReference type="NCBIfam" id="TIGR01755">
    <property type="entry name" value="flav_wrbA"/>
    <property type="match status" value="1"/>
</dbReference>
<organism evidence="3 4">
    <name type="scientific">Spirochaeta lutea</name>
    <dbReference type="NCBI Taxonomy" id="1480694"/>
    <lineage>
        <taxon>Bacteria</taxon>
        <taxon>Pseudomonadati</taxon>
        <taxon>Spirochaetota</taxon>
        <taxon>Spirochaetia</taxon>
        <taxon>Spirochaetales</taxon>
        <taxon>Spirochaetaceae</taxon>
        <taxon>Spirochaeta</taxon>
    </lineage>
</organism>
<accession>A0A098QZ67</accession>
<keyword evidence="4" id="KW-1185">Reference proteome</keyword>
<name>A0A098QZ67_9SPIO</name>
<dbReference type="GO" id="GO:0016020">
    <property type="term" value="C:membrane"/>
    <property type="evidence" value="ECO:0007669"/>
    <property type="project" value="TreeGrafter"/>
</dbReference>
<dbReference type="Proteomes" id="UP000029692">
    <property type="component" value="Unassembled WGS sequence"/>
</dbReference>
<dbReference type="InterPro" id="IPR008254">
    <property type="entry name" value="Flavodoxin/NO_synth"/>
</dbReference>
<gene>
    <name evidence="3" type="ORF">DC28_06765</name>
</gene>
<evidence type="ECO:0000313" key="3">
    <source>
        <dbReference type="EMBL" id="KGE72733.1"/>
    </source>
</evidence>
<comment type="caution">
    <text evidence="3">The sequence shown here is derived from an EMBL/GenBank/DDBJ whole genome shotgun (WGS) entry which is preliminary data.</text>
</comment>
<dbReference type="GO" id="GO:0003955">
    <property type="term" value="F:NAD(P)H dehydrogenase (quinone) activity"/>
    <property type="evidence" value="ECO:0007669"/>
    <property type="project" value="InterPro"/>
</dbReference>
<dbReference type="Gene3D" id="3.40.50.360">
    <property type="match status" value="1"/>
</dbReference>
<dbReference type="SUPFAM" id="SSF52218">
    <property type="entry name" value="Flavoproteins"/>
    <property type="match status" value="1"/>
</dbReference>
<feature type="domain" description="Flavodoxin-like" evidence="2">
    <location>
        <begin position="5"/>
        <end position="195"/>
    </location>
</feature>